<accession>A0A261UW97</accession>
<feature type="domain" description="AB hydrolase-1" evidence="1">
    <location>
        <begin position="34"/>
        <end position="181"/>
    </location>
</feature>
<dbReference type="AlphaFoldDB" id="A0A261UW97"/>
<sequence>MQTVSTHDTFIPTPGGRLFARNWTPGKSSDGHTPIVLQHDSLGCVELWRDFPEQLAIATGRPVIAYDRLGFGRSDPRPGMVGVNLVDEEAHGDFRTVLDTLGVERFITFGHSIGGGMSIACAAMYPDTCVALITESAQVFAEAHTLEGIRQAKIAFAEPGQLDRLKKYHGDKAAWVLAAWTETWLSPAFADWNLNKHLSKVRCPVLSLHGDNDEYGSLEHMHRIHALTGSTTAIMEGCGHLPHREKPQAVITIIRDWLQTADIPDQPRLIKR</sequence>
<dbReference type="EMBL" id="NEVQ01000002">
    <property type="protein sequence ID" value="OZI66156.1"/>
    <property type="molecule type" value="Genomic_DNA"/>
</dbReference>
<dbReference type="InterPro" id="IPR000073">
    <property type="entry name" value="AB_hydrolase_1"/>
</dbReference>
<keyword evidence="3" id="KW-1185">Reference proteome</keyword>
<proteinExistence type="predicted"/>
<gene>
    <name evidence="2" type="ORF">CAL20_02260</name>
</gene>
<name>A0A261UW97_9BORD</name>
<dbReference type="RefSeq" id="WP_094837086.1">
    <property type="nucleotide sequence ID" value="NZ_NEVQ01000002.1"/>
</dbReference>
<dbReference type="PANTHER" id="PTHR43798">
    <property type="entry name" value="MONOACYLGLYCEROL LIPASE"/>
    <property type="match status" value="1"/>
</dbReference>
<dbReference type="Pfam" id="PF00561">
    <property type="entry name" value="Abhydrolase_1"/>
    <property type="match status" value="1"/>
</dbReference>
<dbReference type="PANTHER" id="PTHR43798:SF33">
    <property type="entry name" value="HYDROLASE, PUTATIVE (AFU_ORTHOLOGUE AFUA_2G14860)-RELATED"/>
    <property type="match status" value="1"/>
</dbReference>
<evidence type="ECO:0000259" key="1">
    <source>
        <dbReference type="Pfam" id="PF00561"/>
    </source>
</evidence>
<dbReference type="InterPro" id="IPR050266">
    <property type="entry name" value="AB_hydrolase_sf"/>
</dbReference>
<comment type="caution">
    <text evidence="2">The sequence shown here is derived from an EMBL/GenBank/DDBJ whole genome shotgun (WGS) entry which is preliminary data.</text>
</comment>
<evidence type="ECO:0000313" key="2">
    <source>
        <dbReference type="EMBL" id="OZI66156.1"/>
    </source>
</evidence>
<dbReference type="Proteomes" id="UP000216885">
    <property type="component" value="Unassembled WGS sequence"/>
</dbReference>
<dbReference type="SUPFAM" id="SSF53474">
    <property type="entry name" value="alpha/beta-Hydrolases"/>
    <property type="match status" value="1"/>
</dbReference>
<dbReference type="PRINTS" id="PR00111">
    <property type="entry name" value="ABHYDROLASE"/>
</dbReference>
<dbReference type="GO" id="GO:0016020">
    <property type="term" value="C:membrane"/>
    <property type="evidence" value="ECO:0007669"/>
    <property type="project" value="TreeGrafter"/>
</dbReference>
<dbReference type="Gene3D" id="3.40.50.1820">
    <property type="entry name" value="alpha/beta hydrolase"/>
    <property type="match status" value="1"/>
</dbReference>
<evidence type="ECO:0000313" key="3">
    <source>
        <dbReference type="Proteomes" id="UP000216885"/>
    </source>
</evidence>
<reference evidence="2 3" key="1">
    <citation type="submission" date="2017-05" db="EMBL/GenBank/DDBJ databases">
        <title>Complete and WGS of Bordetella genogroups.</title>
        <authorList>
            <person name="Spilker T."/>
            <person name="LiPuma J."/>
        </authorList>
    </citation>
    <scope>NUCLEOTIDE SEQUENCE [LARGE SCALE GENOMIC DNA]</scope>
    <source>
        <strain evidence="2 3">AU9919</strain>
    </source>
</reference>
<keyword evidence="2" id="KW-0378">Hydrolase</keyword>
<dbReference type="GO" id="GO:0016787">
    <property type="term" value="F:hydrolase activity"/>
    <property type="evidence" value="ECO:0007669"/>
    <property type="project" value="UniProtKB-KW"/>
</dbReference>
<organism evidence="2 3">
    <name type="scientific">Bordetella genomosp. 4</name>
    <dbReference type="NCBI Taxonomy" id="463044"/>
    <lineage>
        <taxon>Bacteria</taxon>
        <taxon>Pseudomonadati</taxon>
        <taxon>Pseudomonadota</taxon>
        <taxon>Betaproteobacteria</taxon>
        <taxon>Burkholderiales</taxon>
        <taxon>Alcaligenaceae</taxon>
        <taxon>Bordetella</taxon>
    </lineage>
</organism>
<dbReference type="InterPro" id="IPR029058">
    <property type="entry name" value="AB_hydrolase_fold"/>
</dbReference>
<protein>
    <submittedName>
        <fullName evidence="2">Alpha/beta hydrolase</fullName>
    </submittedName>
</protein>